<feature type="chain" id="PRO_5025710157" description="Peptide hydrolase" evidence="3">
    <location>
        <begin position="28"/>
        <end position="375"/>
    </location>
</feature>
<gene>
    <name evidence="5" type="ORF">P280DRAFT_178176</name>
</gene>
<accession>A0A6A6SCX0</accession>
<dbReference type="CDD" id="cd03880">
    <property type="entry name" value="M28_QC_like"/>
    <property type="match status" value="1"/>
</dbReference>
<dbReference type="AlphaFoldDB" id="A0A6A6SCX0"/>
<dbReference type="OrthoDB" id="3907302at2759"/>
<dbReference type="PANTHER" id="PTHR12283">
    <property type="entry name" value="GLUTAMINYL-PEPTIDE CYCLOTRANSFERASE"/>
    <property type="match status" value="1"/>
</dbReference>
<protein>
    <recommendedName>
        <fullName evidence="3">Peptide hydrolase</fullName>
        <ecNumber evidence="3">3.4.-.-</ecNumber>
    </recommendedName>
</protein>
<dbReference type="GO" id="GO:0008270">
    <property type="term" value="F:zinc ion binding"/>
    <property type="evidence" value="ECO:0007669"/>
    <property type="project" value="TreeGrafter"/>
</dbReference>
<proteinExistence type="inferred from homology"/>
<comment type="similarity">
    <text evidence="3">Belongs to the peptidase M28 family.</text>
</comment>
<dbReference type="GO" id="GO:0006508">
    <property type="term" value="P:proteolysis"/>
    <property type="evidence" value="ECO:0007669"/>
    <property type="project" value="UniProtKB-KW"/>
</dbReference>
<dbReference type="InterPro" id="IPR007484">
    <property type="entry name" value="Peptidase_M28"/>
</dbReference>
<name>A0A6A6SCX0_9PLEO</name>
<evidence type="ECO:0000313" key="6">
    <source>
        <dbReference type="Proteomes" id="UP000799753"/>
    </source>
</evidence>
<dbReference type="PANTHER" id="PTHR12283:SF2">
    <property type="entry name" value="PEPTIDE HYDROLASE"/>
    <property type="match status" value="1"/>
</dbReference>
<dbReference type="EMBL" id="MU006778">
    <property type="protein sequence ID" value="KAF2644711.1"/>
    <property type="molecule type" value="Genomic_DNA"/>
</dbReference>
<evidence type="ECO:0000259" key="4">
    <source>
        <dbReference type="Pfam" id="PF04389"/>
    </source>
</evidence>
<keyword evidence="6" id="KW-1185">Reference proteome</keyword>
<reference evidence="5" key="1">
    <citation type="journal article" date="2020" name="Stud. Mycol.">
        <title>101 Dothideomycetes genomes: a test case for predicting lifestyles and emergence of pathogens.</title>
        <authorList>
            <person name="Haridas S."/>
            <person name="Albert R."/>
            <person name="Binder M."/>
            <person name="Bloem J."/>
            <person name="Labutti K."/>
            <person name="Salamov A."/>
            <person name="Andreopoulos B."/>
            <person name="Baker S."/>
            <person name="Barry K."/>
            <person name="Bills G."/>
            <person name="Bluhm B."/>
            <person name="Cannon C."/>
            <person name="Castanera R."/>
            <person name="Culley D."/>
            <person name="Daum C."/>
            <person name="Ezra D."/>
            <person name="Gonzalez J."/>
            <person name="Henrissat B."/>
            <person name="Kuo A."/>
            <person name="Liang C."/>
            <person name="Lipzen A."/>
            <person name="Lutzoni F."/>
            <person name="Magnuson J."/>
            <person name="Mondo S."/>
            <person name="Nolan M."/>
            <person name="Ohm R."/>
            <person name="Pangilinan J."/>
            <person name="Park H.-J."/>
            <person name="Ramirez L."/>
            <person name="Alfaro M."/>
            <person name="Sun H."/>
            <person name="Tritt A."/>
            <person name="Yoshinaga Y."/>
            <person name="Zwiers L.-H."/>
            <person name="Turgeon B."/>
            <person name="Goodwin S."/>
            <person name="Spatafora J."/>
            <person name="Crous P."/>
            <person name="Grigoriev I."/>
        </authorList>
    </citation>
    <scope>NUCLEOTIDE SEQUENCE</scope>
    <source>
        <strain evidence="5">CBS 473.64</strain>
    </source>
</reference>
<dbReference type="SUPFAM" id="SSF53187">
    <property type="entry name" value="Zn-dependent exopeptidases"/>
    <property type="match status" value="1"/>
</dbReference>
<evidence type="ECO:0000256" key="3">
    <source>
        <dbReference type="RuleBase" id="RU361240"/>
    </source>
</evidence>
<evidence type="ECO:0000256" key="1">
    <source>
        <dbReference type="ARBA" id="ARBA00022679"/>
    </source>
</evidence>
<dbReference type="Gene3D" id="3.40.630.10">
    <property type="entry name" value="Zn peptidases"/>
    <property type="match status" value="1"/>
</dbReference>
<sequence length="375" mass="41500">MYLHSPSLTLSLPAISLWLLLAALTTAYKPLSDSFLRAIPSPDSVNIDKGPLLSPLLIPRVPGTPGQTTAQEHLHSFFTSNLPSWSLTWQNSTSTTPATGSAQIPFANLIAKREPPWTKPGEANLLTLVAHYDSKRLPQGFLGATDSAVPCAVLMYVAQVVDKYVSQMYEEMSELGEGGEVDMDMGVQILFLDGEEAFETWTDADSLYGARSLAETWFTQRNPAGQKFYKYRTPLSQISLFLLLDLLGAPSPMVPSYFPTTHWAYVALSSVESRLRSLNLLESSPTRNFLPDVNATMSGGPISDDHLPFIARGVETLHIIPHPFPAVWHTMKDDGAHLDMKVVRDWCKIVASFALEWLDMMEVWTEPEGSGKFLK</sequence>
<dbReference type="Pfam" id="PF04389">
    <property type="entry name" value="Peptidase_M28"/>
    <property type="match status" value="1"/>
</dbReference>
<feature type="domain" description="Peptidase M28" evidence="4">
    <location>
        <begin position="109"/>
        <end position="353"/>
    </location>
</feature>
<dbReference type="InterPro" id="IPR037457">
    <property type="entry name" value="M28_QC"/>
</dbReference>
<organism evidence="5 6">
    <name type="scientific">Massarina eburnea CBS 473.64</name>
    <dbReference type="NCBI Taxonomy" id="1395130"/>
    <lineage>
        <taxon>Eukaryota</taxon>
        <taxon>Fungi</taxon>
        <taxon>Dikarya</taxon>
        <taxon>Ascomycota</taxon>
        <taxon>Pezizomycotina</taxon>
        <taxon>Dothideomycetes</taxon>
        <taxon>Pleosporomycetidae</taxon>
        <taxon>Pleosporales</taxon>
        <taxon>Massarineae</taxon>
        <taxon>Massarinaceae</taxon>
        <taxon>Massarina</taxon>
    </lineage>
</organism>
<dbReference type="Proteomes" id="UP000799753">
    <property type="component" value="Unassembled WGS sequence"/>
</dbReference>
<dbReference type="GO" id="GO:0008233">
    <property type="term" value="F:peptidase activity"/>
    <property type="evidence" value="ECO:0007669"/>
    <property type="project" value="UniProtKB-KW"/>
</dbReference>
<feature type="signal peptide" evidence="3">
    <location>
        <begin position="1"/>
        <end position="27"/>
    </location>
</feature>
<keyword evidence="3" id="KW-0479">Metal-binding</keyword>
<keyword evidence="3" id="KW-0378">Hydrolase</keyword>
<keyword evidence="1" id="KW-0808">Transferase</keyword>
<keyword evidence="3" id="KW-0732">Signal</keyword>
<keyword evidence="3" id="KW-0862">Zinc</keyword>
<dbReference type="GO" id="GO:0016603">
    <property type="term" value="F:glutaminyl-peptide cyclotransferase activity"/>
    <property type="evidence" value="ECO:0007669"/>
    <property type="project" value="InterPro"/>
</dbReference>
<dbReference type="EC" id="3.4.-.-" evidence="3"/>
<evidence type="ECO:0000313" key="5">
    <source>
        <dbReference type="EMBL" id="KAF2644711.1"/>
    </source>
</evidence>
<keyword evidence="2" id="KW-0012">Acyltransferase</keyword>
<keyword evidence="3" id="KW-0645">Protease</keyword>
<dbReference type="InterPro" id="IPR040234">
    <property type="entry name" value="QC/QCL"/>
</dbReference>
<evidence type="ECO:0000256" key="2">
    <source>
        <dbReference type="ARBA" id="ARBA00023315"/>
    </source>
</evidence>